<dbReference type="AlphaFoldDB" id="A0A0P8WBG7"/>
<name>A0A0P8WBG7_9CLOT</name>
<dbReference type="InterPro" id="IPR050855">
    <property type="entry name" value="NDM-1-like"/>
</dbReference>
<evidence type="ECO:0000313" key="3">
    <source>
        <dbReference type="Proteomes" id="UP000050326"/>
    </source>
</evidence>
<dbReference type="EC" id="3.1.2.6" evidence="2"/>
<dbReference type="GO" id="GO:0004416">
    <property type="term" value="F:hydroxyacylglutathione hydrolase activity"/>
    <property type="evidence" value="ECO:0007669"/>
    <property type="project" value="UniProtKB-EC"/>
</dbReference>
<reference evidence="2 3" key="1">
    <citation type="submission" date="2015-09" db="EMBL/GenBank/DDBJ databases">
        <title>Genome sequence of Oxobacter pfennigii DSM 3222.</title>
        <authorList>
            <person name="Poehlein A."/>
            <person name="Bengelsdorf F.R."/>
            <person name="Schiel-Bengelsdorf B."/>
            <person name="Duerre P."/>
            <person name="Daniel R."/>
        </authorList>
    </citation>
    <scope>NUCLEOTIDE SEQUENCE [LARGE SCALE GENOMIC DNA]</scope>
    <source>
        <strain evidence="2 3">DSM 3222</strain>
    </source>
</reference>
<dbReference type="EMBL" id="LKET01000016">
    <property type="protein sequence ID" value="KPU45963.1"/>
    <property type="molecule type" value="Genomic_DNA"/>
</dbReference>
<dbReference type="PANTHER" id="PTHR42951:SF14">
    <property type="entry name" value="METALLO-BETA-LACTAMASE SUPERFAMILY PROTEIN"/>
    <property type="match status" value="1"/>
</dbReference>
<dbReference type="PATRIC" id="fig|36849.3.peg.470"/>
<keyword evidence="2" id="KW-0378">Hydrolase</keyword>
<dbReference type="Proteomes" id="UP000050326">
    <property type="component" value="Unassembled WGS sequence"/>
</dbReference>
<dbReference type="InterPro" id="IPR001279">
    <property type="entry name" value="Metallo-B-lactamas"/>
</dbReference>
<dbReference type="STRING" id="36849.OXPF_04430"/>
<dbReference type="SUPFAM" id="SSF56281">
    <property type="entry name" value="Metallo-hydrolase/oxidoreductase"/>
    <property type="match status" value="1"/>
</dbReference>
<evidence type="ECO:0000313" key="2">
    <source>
        <dbReference type="EMBL" id="KPU45963.1"/>
    </source>
</evidence>
<keyword evidence="3" id="KW-1185">Reference proteome</keyword>
<feature type="domain" description="Metallo-beta-lactamase" evidence="1">
    <location>
        <begin position="16"/>
        <end position="207"/>
    </location>
</feature>
<dbReference type="SMART" id="SM00849">
    <property type="entry name" value="Lactamase_B"/>
    <property type="match status" value="1"/>
</dbReference>
<comment type="caution">
    <text evidence="2">The sequence shown here is derived from an EMBL/GenBank/DDBJ whole genome shotgun (WGS) entry which is preliminary data.</text>
</comment>
<dbReference type="Pfam" id="PF00753">
    <property type="entry name" value="Lactamase_B"/>
    <property type="match status" value="1"/>
</dbReference>
<evidence type="ECO:0000259" key="1">
    <source>
        <dbReference type="SMART" id="SM00849"/>
    </source>
</evidence>
<sequence>MELIKINGNTYYIDNPTNVGLYIYKNKYCLMIDTGLNNNVASKIDQILSNNGIKPKYIVNTHNHPDHSGGNAYFREHHPGTIFYTSEDEKLFIENDYMFHSYIYGAYPNKELHKRNAKSKGSYIDNILDWGVNKINDEKFEIISLKGHSQGQIGICTPDKVCFLGDSIFSEDIISKYSFPFLFDIEEQLKTIECIGNLEYDYYILGHGSKAYSNGEMKDLAIKNKLNIEKHLTDIKELLNQPLTKEELFGEICILNNMKISYRSFHLCLSSMSAFLAYLYDKDTISYEIENGKLYYFLV</sequence>
<dbReference type="InterPro" id="IPR036866">
    <property type="entry name" value="RibonucZ/Hydroxyglut_hydro"/>
</dbReference>
<dbReference type="OrthoDB" id="11380at2"/>
<dbReference type="PANTHER" id="PTHR42951">
    <property type="entry name" value="METALLO-BETA-LACTAMASE DOMAIN-CONTAINING"/>
    <property type="match status" value="1"/>
</dbReference>
<dbReference type="CDD" id="cd07743">
    <property type="entry name" value="metallo-hydrolase-like_MBL-fold"/>
    <property type="match status" value="1"/>
</dbReference>
<dbReference type="RefSeq" id="WP_054873577.1">
    <property type="nucleotide sequence ID" value="NZ_LKET01000016.1"/>
</dbReference>
<gene>
    <name evidence="2" type="primary">gloB_1</name>
    <name evidence="2" type="ORF">OXPF_04430</name>
</gene>
<dbReference type="Gene3D" id="3.60.15.10">
    <property type="entry name" value="Ribonuclease Z/Hydroxyacylglutathione hydrolase-like"/>
    <property type="match status" value="1"/>
</dbReference>
<organism evidence="2 3">
    <name type="scientific">Oxobacter pfennigii</name>
    <dbReference type="NCBI Taxonomy" id="36849"/>
    <lineage>
        <taxon>Bacteria</taxon>
        <taxon>Bacillati</taxon>
        <taxon>Bacillota</taxon>
        <taxon>Clostridia</taxon>
        <taxon>Eubacteriales</taxon>
        <taxon>Clostridiaceae</taxon>
        <taxon>Oxobacter</taxon>
    </lineage>
</organism>
<proteinExistence type="predicted"/>
<protein>
    <submittedName>
        <fullName evidence="2">Hydroxyacylglutathione hydrolase</fullName>
        <ecNumber evidence="2">3.1.2.6</ecNumber>
    </submittedName>
</protein>
<accession>A0A0P8WBG7</accession>